<dbReference type="Proteomes" id="UP000327157">
    <property type="component" value="Chromosome 11"/>
</dbReference>
<feature type="compositionally biased region" description="Polar residues" evidence="6">
    <location>
        <begin position="74"/>
        <end position="86"/>
    </location>
</feature>
<feature type="region of interest" description="Disordered" evidence="6">
    <location>
        <begin position="52"/>
        <end position="91"/>
    </location>
</feature>
<protein>
    <submittedName>
        <fullName evidence="7">Methyl-CpG-binding domain-containing protein 7-like</fullName>
    </submittedName>
</protein>
<keyword evidence="3" id="KW-0238">DNA-binding</keyword>
<keyword evidence="8" id="KW-1185">Reference proteome</keyword>
<evidence type="ECO:0000256" key="5">
    <source>
        <dbReference type="ARBA" id="ARBA00023242"/>
    </source>
</evidence>
<dbReference type="Gene3D" id="3.30.890.10">
    <property type="entry name" value="Methyl-cpg-binding Protein 2, Chain A"/>
    <property type="match status" value="1"/>
</dbReference>
<organism evidence="7 8">
    <name type="scientific">Pyrus ussuriensis x Pyrus communis</name>
    <dbReference type="NCBI Taxonomy" id="2448454"/>
    <lineage>
        <taxon>Eukaryota</taxon>
        <taxon>Viridiplantae</taxon>
        <taxon>Streptophyta</taxon>
        <taxon>Embryophyta</taxon>
        <taxon>Tracheophyta</taxon>
        <taxon>Spermatophyta</taxon>
        <taxon>Magnoliopsida</taxon>
        <taxon>eudicotyledons</taxon>
        <taxon>Gunneridae</taxon>
        <taxon>Pentapetalae</taxon>
        <taxon>rosids</taxon>
        <taxon>fabids</taxon>
        <taxon>Rosales</taxon>
        <taxon>Rosaceae</taxon>
        <taxon>Amygdaloideae</taxon>
        <taxon>Maleae</taxon>
        <taxon>Pyrus</taxon>
    </lineage>
</organism>
<evidence type="ECO:0000313" key="8">
    <source>
        <dbReference type="Proteomes" id="UP000327157"/>
    </source>
</evidence>
<dbReference type="GO" id="GO:0003677">
    <property type="term" value="F:DNA binding"/>
    <property type="evidence" value="ECO:0007669"/>
    <property type="project" value="UniProtKB-KW"/>
</dbReference>
<dbReference type="AlphaFoldDB" id="A0A5N5G890"/>
<proteinExistence type="predicted"/>
<reference evidence="7 8" key="1">
    <citation type="submission" date="2019-09" db="EMBL/GenBank/DDBJ databases">
        <authorList>
            <person name="Ou C."/>
        </authorList>
    </citation>
    <scope>NUCLEOTIDE SEQUENCE [LARGE SCALE GENOMIC DNA]</scope>
    <source>
        <strain evidence="7">S2</strain>
        <tissue evidence="7">Leaf</tissue>
    </source>
</reference>
<reference evidence="8" key="2">
    <citation type="submission" date="2019-10" db="EMBL/GenBank/DDBJ databases">
        <title>A de novo genome assembly of a pear dwarfing rootstock.</title>
        <authorList>
            <person name="Wang F."/>
            <person name="Wang J."/>
            <person name="Li S."/>
            <person name="Zhang Y."/>
            <person name="Fang M."/>
            <person name="Ma L."/>
            <person name="Zhao Y."/>
            <person name="Jiang S."/>
        </authorList>
    </citation>
    <scope>NUCLEOTIDE SEQUENCE [LARGE SCALE GENOMIC DNA]</scope>
</reference>
<keyword evidence="4" id="KW-0804">Transcription</keyword>
<keyword evidence="5" id="KW-0539">Nucleus</keyword>
<evidence type="ECO:0000256" key="6">
    <source>
        <dbReference type="SAM" id="MobiDB-lite"/>
    </source>
</evidence>
<evidence type="ECO:0000256" key="1">
    <source>
        <dbReference type="ARBA" id="ARBA00004123"/>
    </source>
</evidence>
<dbReference type="InterPro" id="IPR016177">
    <property type="entry name" value="DNA-bd_dom_sf"/>
</dbReference>
<dbReference type="OrthoDB" id="1165560at2759"/>
<dbReference type="EMBL" id="SMOL01000559">
    <property type="protein sequence ID" value="KAB2606844.1"/>
    <property type="molecule type" value="Genomic_DNA"/>
</dbReference>
<gene>
    <name evidence="7" type="ORF">D8674_006561</name>
</gene>
<accession>A0A5N5G890</accession>
<comment type="subcellular location">
    <subcellularLocation>
        <location evidence="1">Nucleus</location>
    </subcellularLocation>
</comment>
<evidence type="ECO:0000256" key="2">
    <source>
        <dbReference type="ARBA" id="ARBA00023015"/>
    </source>
</evidence>
<evidence type="ECO:0000256" key="4">
    <source>
        <dbReference type="ARBA" id="ARBA00023163"/>
    </source>
</evidence>
<evidence type="ECO:0000313" key="7">
    <source>
        <dbReference type="EMBL" id="KAB2606844.1"/>
    </source>
</evidence>
<reference evidence="7 8" key="3">
    <citation type="submission" date="2019-11" db="EMBL/GenBank/DDBJ databases">
        <title>A de novo genome assembly of a pear dwarfing rootstock.</title>
        <authorList>
            <person name="Wang F."/>
            <person name="Wang J."/>
            <person name="Li S."/>
            <person name="Zhang Y."/>
            <person name="Fang M."/>
            <person name="Ma L."/>
            <person name="Zhao Y."/>
            <person name="Jiang S."/>
        </authorList>
    </citation>
    <scope>NUCLEOTIDE SEQUENCE [LARGE SCALE GENOMIC DNA]</scope>
    <source>
        <strain evidence="7">S2</strain>
        <tissue evidence="7">Leaf</tissue>
    </source>
</reference>
<evidence type="ECO:0000256" key="3">
    <source>
        <dbReference type="ARBA" id="ARBA00023125"/>
    </source>
</evidence>
<name>A0A5N5G890_9ROSA</name>
<dbReference type="SUPFAM" id="SSF54171">
    <property type="entry name" value="DNA-binding domain"/>
    <property type="match status" value="1"/>
</dbReference>
<dbReference type="GO" id="GO:0005634">
    <property type="term" value="C:nucleus"/>
    <property type="evidence" value="ECO:0007669"/>
    <property type="project" value="UniProtKB-SubCell"/>
</dbReference>
<keyword evidence="2" id="KW-0805">Transcription regulation</keyword>
<comment type="caution">
    <text evidence="7">The sequence shown here is derived from an EMBL/GenBank/DDBJ whole genome shotgun (WGS) entry which is preliminary data.</text>
</comment>
<feature type="compositionally biased region" description="Polar residues" evidence="6">
    <location>
        <begin position="54"/>
        <end position="67"/>
    </location>
</feature>
<sequence length="114" mass="12276">MFGKGGCAGKEVAKALKKSGVIDKTYIEPGTGRWFRSLVAVERYLTEANEEVPNISSGSCHQQTKSSAEIEPQNAVSSTLKRNISGENDRPSKLNIGMLPAIVKWVLRGPGGNM</sequence>